<comment type="caution">
    <text evidence="4">The sequence shown here is derived from an EMBL/GenBank/DDBJ whole genome shotgun (WGS) entry which is preliminary data.</text>
</comment>
<feature type="domain" description="Alcohol dehydrogenase iron-type/glycerol dehydrogenase GldA" evidence="2">
    <location>
        <begin position="10"/>
        <end position="177"/>
    </location>
</feature>
<dbReference type="FunFam" id="3.40.50.1970:FF:000003">
    <property type="entry name" value="Alcohol dehydrogenase, iron-containing"/>
    <property type="match status" value="1"/>
</dbReference>
<evidence type="ECO:0000313" key="5">
    <source>
        <dbReference type="Proteomes" id="UP000824162"/>
    </source>
</evidence>
<dbReference type="PANTHER" id="PTHR43633">
    <property type="entry name" value="ALCOHOL DEHYDROGENASE YQHD"/>
    <property type="match status" value="1"/>
</dbReference>
<dbReference type="InterPro" id="IPR056798">
    <property type="entry name" value="ADH_Fe_C"/>
</dbReference>
<dbReference type="GO" id="GO:1990362">
    <property type="term" value="F:butanol dehydrogenase (NAD+) activity"/>
    <property type="evidence" value="ECO:0007669"/>
    <property type="project" value="InterPro"/>
</dbReference>
<protein>
    <submittedName>
        <fullName evidence="4">Iron-containing alcohol dehydrogenase</fullName>
    </submittedName>
</protein>
<evidence type="ECO:0000259" key="3">
    <source>
        <dbReference type="Pfam" id="PF25137"/>
    </source>
</evidence>
<sequence length="390" mass="42482">MDNFVFNNYTKIIFGKGCENDVGREITKYGRRILLHYGGGSIKRNGVYDSVLSSLKEAGAEVVELGGVQPNPRLSLVRKGAELCKAEGIEAVLAVGGGSVIDSAKAIALNALYDGDAWDFHARRAVPKAMLPVGVVLTIPAAGSESSDCSVITNEDGFIKRGLRHDCMYPMFAIINPELMYSLPKEQIANGCSDIFAHLLERYFTNTRGVEFTDRMIEAAMKTVVNNARAMVCGTADYDAWSQVVWAGTIAHNNLLNTGRVGDWGSHNIEHELSAHYDIAHGAGLAIVFPAWMKYVMDHDVPRFVQFATRVFNVENDPFDQKKVAKKGVEAYSAFLKSLGLPLTLAEAGIGTEKFSLMAKQAVEIGGGKQGNFVELREDDIVSILKIAAK</sequence>
<dbReference type="EMBL" id="DXIJ01000028">
    <property type="protein sequence ID" value="HIV85439.1"/>
    <property type="molecule type" value="Genomic_DNA"/>
</dbReference>
<dbReference type="AlphaFoldDB" id="A0A9D1PRB6"/>
<dbReference type="SUPFAM" id="SSF56796">
    <property type="entry name" value="Dehydroquinate synthase-like"/>
    <property type="match status" value="1"/>
</dbReference>
<dbReference type="PANTHER" id="PTHR43633:SF1">
    <property type="entry name" value="ALCOHOL DEHYDROGENASE YQHD"/>
    <property type="match status" value="1"/>
</dbReference>
<dbReference type="InterPro" id="IPR044731">
    <property type="entry name" value="BDH-like"/>
</dbReference>
<dbReference type="Gene3D" id="3.40.50.1970">
    <property type="match status" value="1"/>
</dbReference>
<organism evidence="4 5">
    <name type="scientific">Candidatus Monoglobus merdigallinarum</name>
    <dbReference type="NCBI Taxonomy" id="2838698"/>
    <lineage>
        <taxon>Bacteria</taxon>
        <taxon>Bacillati</taxon>
        <taxon>Bacillota</taxon>
        <taxon>Clostridia</taxon>
        <taxon>Monoglobales</taxon>
        <taxon>Monoglobaceae</taxon>
        <taxon>Monoglobus</taxon>
    </lineage>
</organism>
<dbReference type="PROSITE" id="PS00060">
    <property type="entry name" value="ADH_IRON_2"/>
    <property type="match status" value="1"/>
</dbReference>
<dbReference type="Proteomes" id="UP000824162">
    <property type="component" value="Unassembled WGS sequence"/>
</dbReference>
<evidence type="ECO:0000256" key="1">
    <source>
        <dbReference type="ARBA" id="ARBA00023002"/>
    </source>
</evidence>
<accession>A0A9D1PRB6</accession>
<dbReference type="InterPro" id="IPR001670">
    <property type="entry name" value="ADH_Fe/GldA"/>
</dbReference>
<proteinExistence type="predicted"/>
<dbReference type="GO" id="GO:1990002">
    <property type="term" value="F:methylglyoxal reductase (NADPH) (acetol producing) activity"/>
    <property type="evidence" value="ECO:0007669"/>
    <property type="project" value="TreeGrafter"/>
</dbReference>
<dbReference type="InterPro" id="IPR018211">
    <property type="entry name" value="ADH_Fe_CS"/>
</dbReference>
<dbReference type="Gene3D" id="1.20.1090.10">
    <property type="entry name" value="Dehydroquinate synthase-like - alpha domain"/>
    <property type="match status" value="1"/>
</dbReference>
<feature type="domain" description="Fe-containing alcohol dehydrogenase-like C-terminal" evidence="3">
    <location>
        <begin position="190"/>
        <end position="387"/>
    </location>
</feature>
<dbReference type="CDD" id="cd08187">
    <property type="entry name" value="BDH"/>
    <property type="match status" value="1"/>
</dbReference>
<evidence type="ECO:0000259" key="2">
    <source>
        <dbReference type="Pfam" id="PF00465"/>
    </source>
</evidence>
<keyword evidence="1" id="KW-0560">Oxidoreductase</keyword>
<dbReference type="GO" id="GO:0046872">
    <property type="term" value="F:metal ion binding"/>
    <property type="evidence" value="ECO:0007669"/>
    <property type="project" value="InterPro"/>
</dbReference>
<dbReference type="GO" id="GO:0008106">
    <property type="term" value="F:alcohol dehydrogenase (NADP+) activity"/>
    <property type="evidence" value="ECO:0007669"/>
    <property type="project" value="TreeGrafter"/>
</dbReference>
<reference evidence="4" key="1">
    <citation type="journal article" date="2021" name="PeerJ">
        <title>Extensive microbial diversity within the chicken gut microbiome revealed by metagenomics and culture.</title>
        <authorList>
            <person name="Gilroy R."/>
            <person name="Ravi A."/>
            <person name="Getino M."/>
            <person name="Pursley I."/>
            <person name="Horton D.L."/>
            <person name="Alikhan N.F."/>
            <person name="Baker D."/>
            <person name="Gharbi K."/>
            <person name="Hall N."/>
            <person name="Watson M."/>
            <person name="Adriaenssens E.M."/>
            <person name="Foster-Nyarko E."/>
            <person name="Jarju S."/>
            <person name="Secka A."/>
            <person name="Antonio M."/>
            <person name="Oren A."/>
            <person name="Chaudhuri R.R."/>
            <person name="La Ragione R."/>
            <person name="Hildebrand F."/>
            <person name="Pallen M.J."/>
        </authorList>
    </citation>
    <scope>NUCLEOTIDE SEQUENCE</scope>
    <source>
        <strain evidence="4">5790</strain>
    </source>
</reference>
<dbReference type="Pfam" id="PF25137">
    <property type="entry name" value="ADH_Fe_C"/>
    <property type="match status" value="1"/>
</dbReference>
<dbReference type="GO" id="GO:0005829">
    <property type="term" value="C:cytosol"/>
    <property type="evidence" value="ECO:0007669"/>
    <property type="project" value="TreeGrafter"/>
</dbReference>
<evidence type="ECO:0000313" key="4">
    <source>
        <dbReference type="EMBL" id="HIV85439.1"/>
    </source>
</evidence>
<name>A0A9D1PRB6_9FIRM</name>
<dbReference type="Pfam" id="PF00465">
    <property type="entry name" value="Fe-ADH"/>
    <property type="match status" value="1"/>
</dbReference>
<reference evidence="4" key="2">
    <citation type="submission" date="2021-04" db="EMBL/GenBank/DDBJ databases">
        <authorList>
            <person name="Gilroy R."/>
        </authorList>
    </citation>
    <scope>NUCLEOTIDE SEQUENCE</scope>
    <source>
        <strain evidence="4">5790</strain>
    </source>
</reference>
<gene>
    <name evidence="4" type="ORF">H9900_01360</name>
</gene>